<dbReference type="EMBL" id="WTPW01000805">
    <property type="protein sequence ID" value="KAF0478263.1"/>
    <property type="molecule type" value="Genomic_DNA"/>
</dbReference>
<gene>
    <name evidence="1" type="ORF">F8M41_024066</name>
</gene>
<proteinExistence type="predicted"/>
<dbReference type="AlphaFoldDB" id="A0A8H4ACC9"/>
<keyword evidence="2" id="KW-1185">Reference proteome</keyword>
<dbReference type="Proteomes" id="UP000439903">
    <property type="component" value="Unassembled WGS sequence"/>
</dbReference>
<evidence type="ECO:0000313" key="2">
    <source>
        <dbReference type="Proteomes" id="UP000439903"/>
    </source>
</evidence>
<accession>A0A8H4ACC9</accession>
<organism evidence="1 2">
    <name type="scientific">Gigaspora margarita</name>
    <dbReference type="NCBI Taxonomy" id="4874"/>
    <lineage>
        <taxon>Eukaryota</taxon>
        <taxon>Fungi</taxon>
        <taxon>Fungi incertae sedis</taxon>
        <taxon>Mucoromycota</taxon>
        <taxon>Glomeromycotina</taxon>
        <taxon>Glomeromycetes</taxon>
        <taxon>Diversisporales</taxon>
        <taxon>Gigasporaceae</taxon>
        <taxon>Gigaspora</taxon>
    </lineage>
</organism>
<name>A0A8H4ACC9_GIGMA</name>
<comment type="caution">
    <text evidence="1">The sequence shown here is derived from an EMBL/GenBank/DDBJ whole genome shotgun (WGS) entry which is preliminary data.</text>
</comment>
<reference evidence="1 2" key="1">
    <citation type="journal article" date="2019" name="Environ. Microbiol.">
        <title>At the nexus of three kingdoms: the genome of the mycorrhizal fungus Gigaspora margarita provides insights into plant, endobacterial and fungal interactions.</title>
        <authorList>
            <person name="Venice F."/>
            <person name="Ghignone S."/>
            <person name="Salvioli di Fossalunga A."/>
            <person name="Amselem J."/>
            <person name="Novero M."/>
            <person name="Xianan X."/>
            <person name="Sedzielewska Toro K."/>
            <person name="Morin E."/>
            <person name="Lipzen A."/>
            <person name="Grigoriev I.V."/>
            <person name="Henrissat B."/>
            <person name="Martin F.M."/>
            <person name="Bonfante P."/>
        </authorList>
    </citation>
    <scope>NUCLEOTIDE SEQUENCE [LARGE SCALE GENOMIC DNA]</scope>
    <source>
        <strain evidence="1 2">BEG34</strain>
    </source>
</reference>
<evidence type="ECO:0000313" key="1">
    <source>
        <dbReference type="EMBL" id="KAF0478263.1"/>
    </source>
</evidence>
<sequence>MLISLTLCVNNFSSEEERKALANAFLQEFYANLDVICKSTTRLRSSQATSALMVETFKSLQLVRIADFGCSQMPPSMVNKIPDWLKKNIVFISLIKKPGVEFKNLHFAQ</sequence>
<protein>
    <submittedName>
        <fullName evidence="1">Uncharacterized protein</fullName>
    </submittedName>
</protein>